<dbReference type="EMBL" id="CP026952">
    <property type="protein sequence ID" value="AWB91222.1"/>
    <property type="molecule type" value="Genomic_DNA"/>
</dbReference>
<evidence type="ECO:0000313" key="2">
    <source>
        <dbReference type="Proteomes" id="UP000244384"/>
    </source>
</evidence>
<dbReference type="KEGG" id="aez:C3E78_02730"/>
<reference evidence="2" key="1">
    <citation type="submission" date="2018-01" db="EMBL/GenBank/DDBJ databases">
        <authorList>
            <person name="Li J."/>
        </authorList>
    </citation>
    <scope>NUCLEOTIDE SEQUENCE [LARGE SCALE GENOMIC DNA]</scope>
    <source>
        <strain evidence="2">592</strain>
    </source>
</reference>
<dbReference type="Proteomes" id="UP000244384">
    <property type="component" value="Chromosome"/>
</dbReference>
<name>A0A2S0WIV7_9ACTN</name>
<keyword evidence="2" id="KW-1185">Reference proteome</keyword>
<organism evidence="1 2">
    <name type="scientific">Aeromicrobium chenweiae</name>
    <dbReference type="NCBI Taxonomy" id="2079793"/>
    <lineage>
        <taxon>Bacteria</taxon>
        <taxon>Bacillati</taxon>
        <taxon>Actinomycetota</taxon>
        <taxon>Actinomycetes</taxon>
        <taxon>Propionibacteriales</taxon>
        <taxon>Nocardioidaceae</taxon>
        <taxon>Aeromicrobium</taxon>
    </lineage>
</organism>
<accession>A0A5F2EXT2</accession>
<sequence length="97" mass="10894">MESAWDRLLDLVDRLATDVSLPVGADTEDAFVPLIAGAMEVHDIDSELHVPDVARWLVGLVHAHRAVRATHPDVHPDDDLSGLRVIITRWLHRVRPR</sequence>
<evidence type="ECO:0000313" key="1">
    <source>
        <dbReference type="EMBL" id="AWB91222.1"/>
    </source>
</evidence>
<protein>
    <submittedName>
        <fullName evidence="1">Uncharacterized protein</fullName>
    </submittedName>
</protein>
<dbReference type="AlphaFoldDB" id="A0A2S0WIV7"/>
<proteinExistence type="predicted"/>
<accession>A0A2S0WIV7</accession>
<dbReference type="OrthoDB" id="3747530at2"/>
<gene>
    <name evidence="1" type="ORF">C3E78_02730</name>
</gene>
<dbReference type="RefSeq" id="WP_108576868.1">
    <property type="nucleotide sequence ID" value="NZ_CP026952.1"/>
</dbReference>